<dbReference type="EMBL" id="BMQC01000009">
    <property type="protein sequence ID" value="GGK34241.1"/>
    <property type="molecule type" value="Genomic_DNA"/>
</dbReference>
<dbReference type="PANTHER" id="PTHR38847:SF1">
    <property type="entry name" value="PSEUDOURIDINE SYNTHASE RSUA_RLUA-LIKE DOMAIN-CONTAINING PROTEIN"/>
    <property type="match status" value="1"/>
</dbReference>
<sequence length="205" mass="21390">MNQVVRTTAQTASVLALAIGATLAGASAAAAADPSVELLGVVTEGSGCPRKGDASATLNGDRIKVSYQRLGVSAGGEDGTSSARLNCVANLRLKVDKGWEYAIGTLSMRGAASLVKGAKAEANATHYFAGSTATGEAKEVLRGPYDDEFTSWDRQHGNWSECGATRALNINASVYVESRMSDTASELQLNDRGGLVAELKFRRCD</sequence>
<gene>
    <name evidence="2" type="ORF">GCM10010124_28580</name>
</gene>
<comment type="caution">
    <text evidence="2">The sequence shown here is derived from an EMBL/GenBank/DDBJ whole genome shotgun (WGS) entry which is preliminary data.</text>
</comment>
<accession>A0A8J3BSI9</accession>
<feature type="signal peptide" evidence="1">
    <location>
        <begin position="1"/>
        <end position="31"/>
    </location>
</feature>
<name>A0A8J3BSI9_9ACTN</name>
<dbReference type="Pfam" id="PF14273">
    <property type="entry name" value="DUF4360"/>
    <property type="match status" value="1"/>
</dbReference>
<keyword evidence="3" id="KW-1185">Reference proteome</keyword>
<reference evidence="2" key="2">
    <citation type="submission" date="2020-09" db="EMBL/GenBank/DDBJ databases">
        <authorList>
            <person name="Sun Q."/>
            <person name="Ohkuma M."/>
        </authorList>
    </citation>
    <scope>NUCLEOTIDE SEQUENCE</scope>
    <source>
        <strain evidence="2">JCM 3091</strain>
    </source>
</reference>
<dbReference type="Proteomes" id="UP000662200">
    <property type="component" value="Unassembled WGS sequence"/>
</dbReference>
<evidence type="ECO:0000313" key="3">
    <source>
        <dbReference type="Proteomes" id="UP000662200"/>
    </source>
</evidence>
<evidence type="ECO:0008006" key="4">
    <source>
        <dbReference type="Google" id="ProtNLM"/>
    </source>
</evidence>
<evidence type="ECO:0000313" key="2">
    <source>
        <dbReference type="EMBL" id="GGK34241.1"/>
    </source>
</evidence>
<dbReference type="AlphaFoldDB" id="A0A8J3BSI9"/>
<keyword evidence="1" id="KW-0732">Signal</keyword>
<reference evidence="2" key="1">
    <citation type="journal article" date="2014" name="Int. J. Syst. Evol. Microbiol.">
        <title>Complete genome sequence of Corynebacterium casei LMG S-19264T (=DSM 44701T), isolated from a smear-ripened cheese.</title>
        <authorList>
            <consortium name="US DOE Joint Genome Institute (JGI-PGF)"/>
            <person name="Walter F."/>
            <person name="Albersmeier A."/>
            <person name="Kalinowski J."/>
            <person name="Ruckert C."/>
        </authorList>
    </citation>
    <scope>NUCLEOTIDE SEQUENCE</scope>
    <source>
        <strain evidence="2">JCM 3091</strain>
    </source>
</reference>
<feature type="chain" id="PRO_5035242045" description="DUF4360 domain-containing protein" evidence="1">
    <location>
        <begin position="32"/>
        <end position="205"/>
    </location>
</feature>
<dbReference type="RefSeq" id="WP_189114811.1">
    <property type="nucleotide sequence ID" value="NZ_BMQC01000009.1"/>
</dbReference>
<protein>
    <recommendedName>
        <fullName evidence="4">DUF4360 domain-containing protein</fullName>
    </recommendedName>
</protein>
<evidence type="ECO:0000256" key="1">
    <source>
        <dbReference type="SAM" id="SignalP"/>
    </source>
</evidence>
<proteinExistence type="predicted"/>
<dbReference type="PANTHER" id="PTHR38847">
    <property type="match status" value="1"/>
</dbReference>
<organism evidence="2 3">
    <name type="scientific">Pilimelia terevasa</name>
    <dbReference type="NCBI Taxonomy" id="53372"/>
    <lineage>
        <taxon>Bacteria</taxon>
        <taxon>Bacillati</taxon>
        <taxon>Actinomycetota</taxon>
        <taxon>Actinomycetes</taxon>
        <taxon>Micromonosporales</taxon>
        <taxon>Micromonosporaceae</taxon>
        <taxon>Pilimelia</taxon>
    </lineage>
</organism>
<dbReference type="InterPro" id="IPR025649">
    <property type="entry name" value="DUF4360"/>
</dbReference>